<dbReference type="AlphaFoldDB" id="A0A1B1Y910"/>
<protein>
    <recommendedName>
        <fullName evidence="1">DUF5723 domain-containing protein</fullName>
    </recommendedName>
</protein>
<accession>A0A1B1Y910</accession>
<dbReference type="STRING" id="1790137.AXE80_13510"/>
<dbReference type="InterPro" id="IPR043781">
    <property type="entry name" value="DUF5723"/>
</dbReference>
<proteinExistence type="predicted"/>
<feature type="domain" description="DUF5723" evidence="1">
    <location>
        <begin position="38"/>
        <end position="449"/>
    </location>
</feature>
<organism evidence="2 3">
    <name type="scientific">Wenyingzhuangia fucanilytica</name>
    <dbReference type="NCBI Taxonomy" id="1790137"/>
    <lineage>
        <taxon>Bacteria</taxon>
        <taxon>Pseudomonadati</taxon>
        <taxon>Bacteroidota</taxon>
        <taxon>Flavobacteriia</taxon>
        <taxon>Flavobacteriales</taxon>
        <taxon>Flavobacteriaceae</taxon>
        <taxon>Wenyingzhuangia</taxon>
    </lineage>
</organism>
<evidence type="ECO:0000313" key="3">
    <source>
        <dbReference type="Proteomes" id="UP000092967"/>
    </source>
</evidence>
<dbReference type="Proteomes" id="UP000092967">
    <property type="component" value="Chromosome"/>
</dbReference>
<dbReference type="Pfam" id="PF18990">
    <property type="entry name" value="DUF5723"/>
    <property type="match status" value="1"/>
</dbReference>
<dbReference type="EMBL" id="CP014224">
    <property type="protein sequence ID" value="ANW97246.1"/>
    <property type="molecule type" value="Genomic_DNA"/>
</dbReference>
<keyword evidence="3" id="KW-1185">Reference proteome</keyword>
<gene>
    <name evidence="2" type="ORF">AXE80_13510</name>
</gene>
<sequence>MVNKIFSYFFLLSSSLFSQSPIGFIDNYSGIQTVLLNPANILDTPYQYDVNILSFNANAGNNYYSLDPFKVLGDLNFGLNDIKPTYSAYKYNRKLESSFGIGNINKYLISKSTSENSNFYGNAVVLGPSFLWTINNYNAVAFSSSIKTYGHAFNLNTKLYNQILDKMFVNKDFDSKDELNEFMNQLAINSTNSSQVFSWAEIGFSYAGIAKQTANDFLKFGFTLKLLRGIRKVAVYSDDLKLDFNYDEDDPENSTLNFTGKATNSYSRLGANFGMGLDFGFVYEKRNKTFPINLRDDNGSVYYSKAPYSYKIGVAITDLGFLKYNNVRTNSENPNLINVNLDSENYTFNIRDYIHITSLKTTSQTYFLPTTARINVDYNILKNYFINSNVDVYMLSNSSRKQIKYISNFVVSPRYESKHFSAFLPVSINRFGIFKAGIGFRTGYFFVGSSSLFTNLTTYSKEGDFFLGIKIPVYNKKVNKQYKNSLDYQLIHPPKLKEKQISN</sequence>
<dbReference type="RefSeq" id="WP_068828268.1">
    <property type="nucleotide sequence ID" value="NZ_CP014224.1"/>
</dbReference>
<reference evidence="2 3" key="1">
    <citation type="submission" date="2016-02" db="EMBL/GenBank/DDBJ databases">
        <authorList>
            <person name="Wen L."/>
            <person name="He K."/>
            <person name="Yang H."/>
        </authorList>
    </citation>
    <scope>NUCLEOTIDE SEQUENCE [LARGE SCALE GENOMIC DNA]</scope>
    <source>
        <strain evidence="2 3">CZ1127</strain>
    </source>
</reference>
<evidence type="ECO:0000313" key="2">
    <source>
        <dbReference type="EMBL" id="ANW97246.1"/>
    </source>
</evidence>
<name>A0A1B1Y910_9FLAO</name>
<evidence type="ECO:0000259" key="1">
    <source>
        <dbReference type="Pfam" id="PF18990"/>
    </source>
</evidence>
<dbReference type="KEGG" id="wfu:AXE80_13510"/>
<dbReference type="OrthoDB" id="9805336at2"/>